<dbReference type="EMBL" id="ML975997">
    <property type="protein sequence ID" value="KAF1947866.1"/>
    <property type="molecule type" value="Genomic_DNA"/>
</dbReference>
<gene>
    <name evidence="2" type="ORF">EJ02DRAFT_449343</name>
</gene>
<accession>A0A6A5TAT3</accession>
<dbReference type="OrthoDB" id="6105938at2759"/>
<protein>
    <submittedName>
        <fullName evidence="2">Uncharacterized protein</fullName>
    </submittedName>
</protein>
<feature type="region of interest" description="Disordered" evidence="1">
    <location>
        <begin position="29"/>
        <end position="57"/>
    </location>
</feature>
<reference evidence="2" key="1">
    <citation type="journal article" date="2020" name="Stud. Mycol.">
        <title>101 Dothideomycetes genomes: a test case for predicting lifestyles and emergence of pathogens.</title>
        <authorList>
            <person name="Haridas S."/>
            <person name="Albert R."/>
            <person name="Binder M."/>
            <person name="Bloem J."/>
            <person name="Labutti K."/>
            <person name="Salamov A."/>
            <person name="Andreopoulos B."/>
            <person name="Baker S."/>
            <person name="Barry K."/>
            <person name="Bills G."/>
            <person name="Bluhm B."/>
            <person name="Cannon C."/>
            <person name="Castanera R."/>
            <person name="Culley D."/>
            <person name="Daum C."/>
            <person name="Ezra D."/>
            <person name="Gonzalez J."/>
            <person name="Henrissat B."/>
            <person name="Kuo A."/>
            <person name="Liang C."/>
            <person name="Lipzen A."/>
            <person name="Lutzoni F."/>
            <person name="Magnuson J."/>
            <person name="Mondo S."/>
            <person name="Nolan M."/>
            <person name="Ohm R."/>
            <person name="Pangilinan J."/>
            <person name="Park H.-J."/>
            <person name="Ramirez L."/>
            <person name="Alfaro M."/>
            <person name="Sun H."/>
            <person name="Tritt A."/>
            <person name="Yoshinaga Y."/>
            <person name="Zwiers L.-H."/>
            <person name="Turgeon B."/>
            <person name="Goodwin S."/>
            <person name="Spatafora J."/>
            <person name="Crous P."/>
            <person name="Grigoriev I."/>
        </authorList>
    </citation>
    <scope>NUCLEOTIDE SEQUENCE</scope>
    <source>
        <strain evidence="2">CBS 161.51</strain>
    </source>
</reference>
<evidence type="ECO:0000313" key="2">
    <source>
        <dbReference type="EMBL" id="KAF1947866.1"/>
    </source>
</evidence>
<proteinExistence type="predicted"/>
<sequence length="409" mass="45714">MAPNPPVVEHTQTTDDDLANVLRQLNLDKPRLRDDDLLSPSSPPTLSPQPPATMNQQGPKVLLQRWGEGSDFFVDPEKSPKAEFARLAKVKGWVGGDRNWCTHWKTCFKEDYPYGVRHRSRSSTTNTAEADAVPNSVPDLADQMRHPSVGSDASSFEIVPRTSRSGSFGSGRSRDSTGSRDSWDRCGRARSRYSSRVRSRSSSSRSLKSLDSWNSSDSRNSALSVNSVQSFDSIAGGIVISETRRSTDAQNGDELVANAVPKSPTSSPFWSQFLGFTPTPTATFKDEFTRLANLNGWDKNSRYKYLVEALNTEIAFHYGIVLHKLDRWQELCKDVGVEDVPTSITKCKKALKSVFVNLFNLINHKRNPEINIVDFKSRHALCRNIRAGKKFPKNCAKQDGFIRVLLTKM</sequence>
<dbReference type="PANTHER" id="PTHR38846">
    <property type="entry name" value="C3H1-TYPE DOMAIN-CONTAINING PROTEIN"/>
    <property type="match status" value="1"/>
</dbReference>
<dbReference type="AlphaFoldDB" id="A0A6A5TAT3"/>
<dbReference type="Proteomes" id="UP000800038">
    <property type="component" value="Unassembled WGS sequence"/>
</dbReference>
<keyword evidence="3" id="KW-1185">Reference proteome</keyword>
<feature type="compositionally biased region" description="Basic and acidic residues" evidence="1">
    <location>
        <begin position="172"/>
        <end position="186"/>
    </location>
</feature>
<evidence type="ECO:0000313" key="3">
    <source>
        <dbReference type="Proteomes" id="UP000800038"/>
    </source>
</evidence>
<evidence type="ECO:0000256" key="1">
    <source>
        <dbReference type="SAM" id="MobiDB-lite"/>
    </source>
</evidence>
<organism evidence="2 3">
    <name type="scientific">Clathrospora elynae</name>
    <dbReference type="NCBI Taxonomy" id="706981"/>
    <lineage>
        <taxon>Eukaryota</taxon>
        <taxon>Fungi</taxon>
        <taxon>Dikarya</taxon>
        <taxon>Ascomycota</taxon>
        <taxon>Pezizomycotina</taxon>
        <taxon>Dothideomycetes</taxon>
        <taxon>Pleosporomycetidae</taxon>
        <taxon>Pleosporales</taxon>
        <taxon>Diademaceae</taxon>
        <taxon>Clathrospora</taxon>
    </lineage>
</organism>
<feature type="compositionally biased region" description="Pro residues" evidence="1">
    <location>
        <begin position="41"/>
        <end position="51"/>
    </location>
</feature>
<feature type="compositionally biased region" description="Low complexity" evidence="1">
    <location>
        <begin position="161"/>
        <end position="171"/>
    </location>
</feature>
<feature type="region of interest" description="Disordered" evidence="1">
    <location>
        <begin position="118"/>
        <end position="186"/>
    </location>
</feature>
<dbReference type="PANTHER" id="PTHR38846:SF1">
    <property type="entry name" value="C3H1-TYPE DOMAIN-CONTAINING PROTEIN"/>
    <property type="match status" value="1"/>
</dbReference>
<name>A0A6A5TAT3_9PLEO</name>